<gene>
    <name evidence="2" type="ORF">MPL3356_10047</name>
</gene>
<dbReference type="AlphaFoldDB" id="A0A090DDL4"/>
<evidence type="ECO:0000313" key="3">
    <source>
        <dbReference type="Proteomes" id="UP000045285"/>
    </source>
</evidence>
<dbReference type="EMBL" id="CCMZ01000001">
    <property type="protein sequence ID" value="CDX11428.1"/>
    <property type="molecule type" value="Genomic_DNA"/>
</dbReference>
<dbReference type="Proteomes" id="UP000045285">
    <property type="component" value="Unassembled WGS sequence"/>
</dbReference>
<evidence type="ECO:0000313" key="2">
    <source>
        <dbReference type="EMBL" id="CDX11428.1"/>
    </source>
</evidence>
<feature type="compositionally biased region" description="Polar residues" evidence="1">
    <location>
        <begin position="1"/>
        <end position="10"/>
    </location>
</feature>
<organism evidence="2 3">
    <name type="scientific">Mesorhizobium plurifarium</name>
    <dbReference type="NCBI Taxonomy" id="69974"/>
    <lineage>
        <taxon>Bacteria</taxon>
        <taxon>Pseudomonadati</taxon>
        <taxon>Pseudomonadota</taxon>
        <taxon>Alphaproteobacteria</taxon>
        <taxon>Hyphomicrobiales</taxon>
        <taxon>Phyllobacteriaceae</taxon>
        <taxon>Mesorhizobium</taxon>
    </lineage>
</organism>
<accession>A0A090DDL4</accession>
<reference evidence="3" key="1">
    <citation type="submission" date="2014-08" db="EMBL/GenBank/DDBJ databases">
        <authorList>
            <person name="Moulin L."/>
        </authorList>
    </citation>
    <scope>NUCLEOTIDE SEQUENCE [LARGE SCALE GENOMIC DNA]</scope>
</reference>
<feature type="region of interest" description="Disordered" evidence="1">
    <location>
        <begin position="1"/>
        <end position="31"/>
    </location>
</feature>
<proteinExistence type="predicted"/>
<sequence>MVDSPVSSMKTSRRRTRRGGASGHPDGSAPVHVRTFLNVQPRLPSQALKALRPMRTDTSTARRSTISSSVMSLRASINPTMKASCASRLEARRQPWGRGVRSPSLARAIQRIALDIPTPNRAAACRADIPPSEAFKTRDRRSSLSALAIIHLIKVDVESAQQARVTSQSIHQSMDVL</sequence>
<keyword evidence="3" id="KW-1185">Reference proteome</keyword>
<name>A0A090DDL4_MESPL</name>
<evidence type="ECO:0000256" key="1">
    <source>
        <dbReference type="SAM" id="MobiDB-lite"/>
    </source>
</evidence>
<protein>
    <submittedName>
        <fullName evidence="2">Uncharacterized protein</fullName>
    </submittedName>
</protein>